<dbReference type="InterPro" id="IPR029442">
    <property type="entry name" value="GyrI-like"/>
</dbReference>
<accession>A0ABS2TGG5</accession>
<evidence type="ECO:0000259" key="1">
    <source>
        <dbReference type="Pfam" id="PF06445"/>
    </source>
</evidence>
<feature type="domain" description="GyrI-like small molecule binding" evidence="1">
    <location>
        <begin position="21"/>
        <end position="200"/>
    </location>
</feature>
<dbReference type="Gene3D" id="3.20.80.10">
    <property type="entry name" value="Regulatory factor, effector binding domain"/>
    <property type="match status" value="1"/>
</dbReference>
<evidence type="ECO:0000313" key="2">
    <source>
        <dbReference type="EMBL" id="MBM9433213.1"/>
    </source>
</evidence>
<keyword evidence="3" id="KW-1185">Reference proteome</keyword>
<dbReference type="PIRSF" id="PIRSF031644">
    <property type="entry name" value="UCP031644"/>
    <property type="match status" value="1"/>
</dbReference>
<protein>
    <submittedName>
        <fullName evidence="2">GyrI-like domain-containing protein</fullName>
    </submittedName>
</protein>
<organism evidence="2 3">
    <name type="scientific">Flaviflexus equikiangi</name>
    <dbReference type="NCBI Taxonomy" id="2758573"/>
    <lineage>
        <taxon>Bacteria</taxon>
        <taxon>Bacillati</taxon>
        <taxon>Actinomycetota</taxon>
        <taxon>Actinomycetes</taxon>
        <taxon>Actinomycetales</taxon>
        <taxon>Actinomycetaceae</taxon>
        <taxon>Flaviflexus</taxon>
    </lineage>
</organism>
<evidence type="ECO:0000313" key="3">
    <source>
        <dbReference type="Proteomes" id="UP000705983"/>
    </source>
</evidence>
<dbReference type="Pfam" id="PF06445">
    <property type="entry name" value="GyrI-like"/>
    <property type="match status" value="1"/>
</dbReference>
<sequence length="209" mass="23668">MSVKIDLKKTCPSYRAKRGVVDIIEVPAMRYLTVTGHGDPNTEQGYQEAVEALYTVAYKIKFASKRELERDYVVPPLEGLWWADDMDAFTGRLDKSQWTWTMMILVPEWVSDSMVAHVIAAVGESKTPPPRLMDVNLDRLDEGLCVQTLHVGSFDDEGPVLDAIHHDVIPRHGLIMTGKHHEIYLSDPRRTAPERLRTILRQPVAHALS</sequence>
<dbReference type="SUPFAM" id="SSF55136">
    <property type="entry name" value="Probable bacterial effector-binding domain"/>
    <property type="match status" value="1"/>
</dbReference>
<dbReference type="RefSeq" id="WP_187996557.1">
    <property type="nucleotide sequence ID" value="NZ_JACEXG010000003.1"/>
</dbReference>
<proteinExistence type="predicted"/>
<reference evidence="3" key="1">
    <citation type="submission" date="2021-02" db="EMBL/GenBank/DDBJ databases">
        <title>Leucobacter sp. CX169.</title>
        <authorList>
            <person name="Cheng Y."/>
        </authorList>
    </citation>
    <scope>NUCLEOTIDE SEQUENCE [LARGE SCALE GENOMIC DNA]</scope>
    <source>
        <strain evidence="3">JY899</strain>
    </source>
</reference>
<dbReference type="InterPro" id="IPR008319">
    <property type="entry name" value="GyrI-like_CCH_Lin2189-like"/>
</dbReference>
<dbReference type="InterPro" id="IPR011256">
    <property type="entry name" value="Reg_factor_effector_dom_sf"/>
</dbReference>
<gene>
    <name evidence="2" type="ORF">JVW63_05825</name>
</gene>
<dbReference type="Proteomes" id="UP000705983">
    <property type="component" value="Unassembled WGS sequence"/>
</dbReference>
<name>A0ABS2TGG5_9ACTO</name>
<comment type="caution">
    <text evidence="2">The sequence shown here is derived from an EMBL/GenBank/DDBJ whole genome shotgun (WGS) entry which is preliminary data.</text>
</comment>
<dbReference type="EMBL" id="JAFFJS010000003">
    <property type="protein sequence ID" value="MBM9433213.1"/>
    <property type="molecule type" value="Genomic_DNA"/>
</dbReference>